<protein>
    <submittedName>
        <fullName evidence="2">Uncharacterized protein</fullName>
    </submittedName>
</protein>
<dbReference type="OrthoDB" id="4157871at2759"/>
<dbReference type="RefSeq" id="XP_007733508.1">
    <property type="nucleotide sequence ID" value="XM_007735318.1"/>
</dbReference>
<feature type="compositionally biased region" description="Low complexity" evidence="1">
    <location>
        <begin position="239"/>
        <end position="255"/>
    </location>
</feature>
<organism evidence="2 3">
    <name type="scientific">Capronia epimyces CBS 606.96</name>
    <dbReference type="NCBI Taxonomy" id="1182542"/>
    <lineage>
        <taxon>Eukaryota</taxon>
        <taxon>Fungi</taxon>
        <taxon>Dikarya</taxon>
        <taxon>Ascomycota</taxon>
        <taxon>Pezizomycotina</taxon>
        <taxon>Eurotiomycetes</taxon>
        <taxon>Chaetothyriomycetidae</taxon>
        <taxon>Chaetothyriales</taxon>
        <taxon>Herpotrichiellaceae</taxon>
        <taxon>Capronia</taxon>
    </lineage>
</organism>
<accession>W9XWC2</accession>
<dbReference type="EMBL" id="AMGY01000004">
    <property type="protein sequence ID" value="EXJ84523.1"/>
    <property type="molecule type" value="Genomic_DNA"/>
</dbReference>
<name>W9XWC2_9EURO</name>
<dbReference type="AlphaFoldDB" id="W9XWC2"/>
<feature type="region of interest" description="Disordered" evidence="1">
    <location>
        <begin position="475"/>
        <end position="503"/>
    </location>
</feature>
<feature type="region of interest" description="Disordered" evidence="1">
    <location>
        <begin position="361"/>
        <end position="392"/>
    </location>
</feature>
<sequence length="503" mass="53997">MARPISSRSSYSPPGNDRRRNYSTPLPFEYAQHTPTAAPSKPHPVKDDESHCYFPPSRSVPLESRGHTQQQWLQPKEQARVRQEDLKVQGSVQGTRLTTSPPETVSKDGPVPDQTNQALALRFSRPSPRSCGPVLSGSTESSLGRVFRDGVMHQMKLDGGVAYEHVDGVSMDGHPASSTSAYGSNEPIPEIEARDINEISRQPEHDYAVYDNTDANKQSEIKSPGSSISDNDKYPSRHSSGTSNSTSGTSISGINADHGDDNMIISPFRGECKDCGDTIHPSTGSDVPPNEVAFPYAHVEDTRHIGSGLGRKIELGVITEEDGELPFNSDNLGATPFPMVHRATDADSQTGEHSLPLGAEAAQQDGTDPSSQATPASADQFSPRNPVAPGIGDDQHIYELEASSLTRDNSDLSSRSRDGTVDASVTDSASSESSGTGRRGFLGEIHRGISTAVQVQAVEARVKKSVTFSPVEDVRFLTPSPSRPGGSGSVRHEANKIPRNRAR</sequence>
<evidence type="ECO:0000313" key="3">
    <source>
        <dbReference type="Proteomes" id="UP000019478"/>
    </source>
</evidence>
<keyword evidence="3" id="KW-1185">Reference proteome</keyword>
<dbReference type="GeneID" id="19169308"/>
<feature type="region of interest" description="Disordered" evidence="1">
    <location>
        <begin position="169"/>
        <end position="189"/>
    </location>
</feature>
<evidence type="ECO:0000256" key="1">
    <source>
        <dbReference type="SAM" id="MobiDB-lite"/>
    </source>
</evidence>
<feature type="compositionally biased region" description="Polar residues" evidence="1">
    <location>
        <begin position="90"/>
        <end position="103"/>
    </location>
</feature>
<dbReference type="HOGENOM" id="CLU_547495_0_0_1"/>
<gene>
    <name evidence="2" type="ORF">A1O3_05192</name>
</gene>
<proteinExistence type="predicted"/>
<feature type="compositionally biased region" description="Basic and acidic residues" evidence="1">
    <location>
        <begin position="408"/>
        <end position="420"/>
    </location>
</feature>
<feature type="compositionally biased region" description="Low complexity" evidence="1">
    <location>
        <begin position="421"/>
        <end position="436"/>
    </location>
</feature>
<dbReference type="Proteomes" id="UP000019478">
    <property type="component" value="Unassembled WGS sequence"/>
</dbReference>
<comment type="caution">
    <text evidence="2">The sequence shown here is derived from an EMBL/GenBank/DDBJ whole genome shotgun (WGS) entry which is preliminary data.</text>
</comment>
<feature type="compositionally biased region" description="Polar residues" evidence="1">
    <location>
        <begin position="364"/>
        <end position="383"/>
    </location>
</feature>
<evidence type="ECO:0000313" key="2">
    <source>
        <dbReference type="EMBL" id="EXJ84523.1"/>
    </source>
</evidence>
<feature type="compositionally biased region" description="Basic and acidic residues" evidence="1">
    <location>
        <begin position="77"/>
        <end position="87"/>
    </location>
</feature>
<feature type="region of interest" description="Disordered" evidence="1">
    <location>
        <begin position="404"/>
        <end position="442"/>
    </location>
</feature>
<feature type="compositionally biased region" description="Low complexity" evidence="1">
    <location>
        <begin position="1"/>
        <end position="14"/>
    </location>
</feature>
<reference evidence="2 3" key="1">
    <citation type="submission" date="2013-03" db="EMBL/GenBank/DDBJ databases">
        <title>The Genome Sequence of Capronia epimyces CBS 606.96.</title>
        <authorList>
            <consortium name="The Broad Institute Genomics Platform"/>
            <person name="Cuomo C."/>
            <person name="de Hoog S."/>
            <person name="Gorbushina A."/>
            <person name="Walker B."/>
            <person name="Young S.K."/>
            <person name="Zeng Q."/>
            <person name="Gargeya S."/>
            <person name="Fitzgerald M."/>
            <person name="Haas B."/>
            <person name="Abouelleil A."/>
            <person name="Allen A.W."/>
            <person name="Alvarado L."/>
            <person name="Arachchi H.M."/>
            <person name="Berlin A.M."/>
            <person name="Chapman S.B."/>
            <person name="Gainer-Dewar J."/>
            <person name="Goldberg J."/>
            <person name="Griggs A."/>
            <person name="Gujja S."/>
            <person name="Hansen M."/>
            <person name="Howarth C."/>
            <person name="Imamovic A."/>
            <person name="Ireland A."/>
            <person name="Larimer J."/>
            <person name="McCowan C."/>
            <person name="Murphy C."/>
            <person name="Pearson M."/>
            <person name="Poon T.W."/>
            <person name="Priest M."/>
            <person name="Roberts A."/>
            <person name="Saif S."/>
            <person name="Shea T."/>
            <person name="Sisk P."/>
            <person name="Sykes S."/>
            <person name="Wortman J."/>
            <person name="Nusbaum C."/>
            <person name="Birren B."/>
        </authorList>
    </citation>
    <scope>NUCLEOTIDE SEQUENCE [LARGE SCALE GENOMIC DNA]</scope>
    <source>
        <strain evidence="2 3">CBS 606.96</strain>
    </source>
</reference>
<feature type="region of interest" description="Disordered" evidence="1">
    <location>
        <begin position="214"/>
        <end position="259"/>
    </location>
</feature>
<feature type="region of interest" description="Disordered" evidence="1">
    <location>
        <begin position="1"/>
        <end position="114"/>
    </location>
</feature>